<proteinExistence type="predicted"/>
<gene>
    <name evidence="2" type="ORF">BDQ12DRAFT_775025</name>
</gene>
<name>A0A5C3LTR1_9AGAR</name>
<dbReference type="AlphaFoldDB" id="A0A5C3LTR1"/>
<organism evidence="2 3">
    <name type="scientific">Crucibulum laeve</name>
    <dbReference type="NCBI Taxonomy" id="68775"/>
    <lineage>
        <taxon>Eukaryota</taxon>
        <taxon>Fungi</taxon>
        <taxon>Dikarya</taxon>
        <taxon>Basidiomycota</taxon>
        <taxon>Agaricomycotina</taxon>
        <taxon>Agaricomycetes</taxon>
        <taxon>Agaricomycetidae</taxon>
        <taxon>Agaricales</taxon>
        <taxon>Agaricineae</taxon>
        <taxon>Nidulariaceae</taxon>
        <taxon>Crucibulum</taxon>
    </lineage>
</organism>
<evidence type="ECO:0000313" key="2">
    <source>
        <dbReference type="EMBL" id="TFK32141.1"/>
    </source>
</evidence>
<feature type="chain" id="PRO_5022878055" evidence="1">
    <location>
        <begin position="17"/>
        <end position="137"/>
    </location>
</feature>
<evidence type="ECO:0000256" key="1">
    <source>
        <dbReference type="SAM" id="SignalP"/>
    </source>
</evidence>
<feature type="signal peptide" evidence="1">
    <location>
        <begin position="1"/>
        <end position="16"/>
    </location>
</feature>
<protein>
    <submittedName>
        <fullName evidence="2">Uncharacterized protein</fullName>
    </submittedName>
</protein>
<dbReference type="Proteomes" id="UP000308652">
    <property type="component" value="Unassembled WGS sequence"/>
</dbReference>
<dbReference type="EMBL" id="ML213685">
    <property type="protein sequence ID" value="TFK32141.1"/>
    <property type="molecule type" value="Genomic_DNA"/>
</dbReference>
<keyword evidence="1" id="KW-0732">Signal</keyword>
<reference evidence="2 3" key="1">
    <citation type="journal article" date="2019" name="Nat. Ecol. Evol.">
        <title>Megaphylogeny resolves global patterns of mushroom evolution.</title>
        <authorList>
            <person name="Varga T."/>
            <person name="Krizsan K."/>
            <person name="Foldi C."/>
            <person name="Dima B."/>
            <person name="Sanchez-Garcia M."/>
            <person name="Sanchez-Ramirez S."/>
            <person name="Szollosi G.J."/>
            <person name="Szarkandi J.G."/>
            <person name="Papp V."/>
            <person name="Albert L."/>
            <person name="Andreopoulos W."/>
            <person name="Angelini C."/>
            <person name="Antonin V."/>
            <person name="Barry K.W."/>
            <person name="Bougher N.L."/>
            <person name="Buchanan P."/>
            <person name="Buyck B."/>
            <person name="Bense V."/>
            <person name="Catcheside P."/>
            <person name="Chovatia M."/>
            <person name="Cooper J."/>
            <person name="Damon W."/>
            <person name="Desjardin D."/>
            <person name="Finy P."/>
            <person name="Geml J."/>
            <person name="Haridas S."/>
            <person name="Hughes K."/>
            <person name="Justo A."/>
            <person name="Karasinski D."/>
            <person name="Kautmanova I."/>
            <person name="Kiss B."/>
            <person name="Kocsube S."/>
            <person name="Kotiranta H."/>
            <person name="LaButti K.M."/>
            <person name="Lechner B.E."/>
            <person name="Liimatainen K."/>
            <person name="Lipzen A."/>
            <person name="Lukacs Z."/>
            <person name="Mihaltcheva S."/>
            <person name="Morgado L.N."/>
            <person name="Niskanen T."/>
            <person name="Noordeloos M.E."/>
            <person name="Ohm R.A."/>
            <person name="Ortiz-Santana B."/>
            <person name="Ovrebo C."/>
            <person name="Racz N."/>
            <person name="Riley R."/>
            <person name="Savchenko A."/>
            <person name="Shiryaev A."/>
            <person name="Soop K."/>
            <person name="Spirin V."/>
            <person name="Szebenyi C."/>
            <person name="Tomsovsky M."/>
            <person name="Tulloss R.E."/>
            <person name="Uehling J."/>
            <person name="Grigoriev I.V."/>
            <person name="Vagvolgyi C."/>
            <person name="Papp T."/>
            <person name="Martin F.M."/>
            <person name="Miettinen O."/>
            <person name="Hibbett D.S."/>
            <person name="Nagy L.G."/>
        </authorList>
    </citation>
    <scope>NUCLEOTIDE SEQUENCE [LARGE SCALE GENOMIC DNA]</scope>
    <source>
        <strain evidence="2 3">CBS 166.37</strain>
    </source>
</reference>
<accession>A0A5C3LTR1</accession>
<sequence length="137" mass="15665">MFGCLVIIFWSQDSFAWIHAIANSDDSLEKSYLHNHSRVIKQSLSDRSIYIQAFSDLSSSLYSEEHIIPQPITLAYYFGDQENEERLELLEILQTDMYTYFSDPQSPGIKSEPVSRETNSLVSASELIANCQSTQMI</sequence>
<evidence type="ECO:0000313" key="3">
    <source>
        <dbReference type="Proteomes" id="UP000308652"/>
    </source>
</evidence>
<keyword evidence="3" id="KW-1185">Reference proteome</keyword>